<name>A0A7S1CCK5_9STRA</name>
<dbReference type="InterPro" id="IPR043154">
    <property type="entry name" value="Sec-1-like_dom1"/>
</dbReference>
<dbReference type="Gene3D" id="3.40.50.1910">
    <property type="match status" value="1"/>
</dbReference>
<sequence>MNTVKAVQHYVDKMVSSTAVPGMKVLLLDRETKGIISMVYTMSQILEREVYLVETLEAAHESMMHMKALCFLRPVPENIALLKEELKSPKYSEYHIFFSNILPQDYLRQLAEADEHCAVKSVQEFYADYYAINADFFSLNLGQSLSLSGPRASWPSVTSRIFDRAVQGLISALLSMKVRPFLRYSANSEVATLFTRKIQSEIKNWYELFDFRRTEGSRTVLLVLDRRDDPVTPLLMQWTYQAMVHELLGLRNNRVDMSKVPGIKPELREVVLSAEQDPFFAANCYANMGDLGEAVKELLDSYQAERSTHDNIASVADMERFVERYPELRKRSTAVGKHVATMGQLVRFVDERALMDVSGTEQNVACSDGQTAQYREICEHIANPAVTKVDALKLVMLYALRYETARSSHLDELKAALVRDKGLSGEQLRWIDALLQYGGAAVRSGDLFGNKSIISKVARSMKRSVAGVANVFTQHEPLVTSLLDQLARGKLSKTAFPFQGPELSAAPTNVIVFILGGATYEEAAKVAALNAAGTGPHVILGGTFVHNSRTFLDELAMRGSSSFGGAAGGAGGAAGGRI</sequence>
<dbReference type="InterPro" id="IPR036045">
    <property type="entry name" value="Sec1-like_sf"/>
</dbReference>
<dbReference type="Pfam" id="PF00995">
    <property type="entry name" value="Sec1"/>
    <property type="match status" value="1"/>
</dbReference>
<accession>A0A7S1CCK5</accession>
<dbReference type="Gene3D" id="3.90.830.10">
    <property type="entry name" value="Syntaxin Binding Protein 1, Chain A, domain 2"/>
    <property type="match status" value="1"/>
</dbReference>
<dbReference type="Gene3D" id="3.40.50.2060">
    <property type="match status" value="1"/>
</dbReference>
<dbReference type="InterPro" id="IPR027482">
    <property type="entry name" value="Sec1-like_dom2"/>
</dbReference>
<dbReference type="InterPro" id="IPR043127">
    <property type="entry name" value="Sec-1-like_dom3a"/>
</dbReference>
<evidence type="ECO:0008006" key="3">
    <source>
        <dbReference type="Google" id="ProtNLM"/>
    </source>
</evidence>
<protein>
    <recommendedName>
        <fullName evidence="3">Vacuolar protein sorting-associated protein 45</fullName>
    </recommendedName>
</protein>
<dbReference type="AlphaFoldDB" id="A0A7S1CCK5"/>
<proteinExistence type="inferred from homology"/>
<dbReference type="PANTHER" id="PTHR11679">
    <property type="entry name" value="VESICLE PROTEIN SORTING-ASSOCIATED"/>
    <property type="match status" value="1"/>
</dbReference>
<dbReference type="Gene3D" id="1.25.40.60">
    <property type="match status" value="1"/>
</dbReference>
<dbReference type="PIRSF" id="PIRSF005715">
    <property type="entry name" value="VPS45_Sec1"/>
    <property type="match status" value="1"/>
</dbReference>
<gene>
    <name evidence="2" type="ORF">BSP0115_LOCUS7728</name>
</gene>
<dbReference type="EMBL" id="HBFS01011199">
    <property type="protein sequence ID" value="CAD8914475.1"/>
    <property type="molecule type" value="Transcribed_RNA"/>
</dbReference>
<evidence type="ECO:0000256" key="1">
    <source>
        <dbReference type="ARBA" id="ARBA00009884"/>
    </source>
</evidence>
<evidence type="ECO:0000313" key="2">
    <source>
        <dbReference type="EMBL" id="CAD8914475.1"/>
    </source>
</evidence>
<comment type="similarity">
    <text evidence="1">Belongs to the STXBP/unc-18/SEC1 family.</text>
</comment>
<dbReference type="SUPFAM" id="SSF56815">
    <property type="entry name" value="Sec1/munc18-like (SM) proteins"/>
    <property type="match status" value="1"/>
</dbReference>
<dbReference type="InterPro" id="IPR001619">
    <property type="entry name" value="Sec1-like"/>
</dbReference>
<organism evidence="2">
    <name type="scientific">Bicosoecida sp. CB-2014</name>
    <dbReference type="NCBI Taxonomy" id="1486930"/>
    <lineage>
        <taxon>Eukaryota</taxon>
        <taxon>Sar</taxon>
        <taxon>Stramenopiles</taxon>
        <taxon>Bigyra</taxon>
        <taxon>Opalozoa</taxon>
        <taxon>Bicosoecida</taxon>
    </lineage>
</organism>
<reference evidence="2" key="1">
    <citation type="submission" date="2021-01" db="EMBL/GenBank/DDBJ databases">
        <authorList>
            <person name="Corre E."/>
            <person name="Pelletier E."/>
            <person name="Niang G."/>
            <person name="Scheremetjew M."/>
            <person name="Finn R."/>
            <person name="Kale V."/>
            <person name="Holt S."/>
            <person name="Cochrane G."/>
            <person name="Meng A."/>
            <person name="Brown T."/>
            <person name="Cohen L."/>
        </authorList>
    </citation>
    <scope>NUCLEOTIDE SEQUENCE</scope>
    <source>
        <strain evidence="2">Ms1</strain>
    </source>
</reference>
<dbReference type="GO" id="GO:0016192">
    <property type="term" value="P:vesicle-mediated transport"/>
    <property type="evidence" value="ECO:0007669"/>
    <property type="project" value="InterPro"/>
</dbReference>